<name>A0A511V8S7_9BACL</name>
<sequence>MIEKYTLDNGVRVIIEKIPTVRSVALGIWIGTGSKYENAEVNGISHFIEHMLFKGTTARSAKQIAESFDQIGGHVNAFTSKEYTCYYARVLDEHAPVALDILSDMYFNSVFDEQELQKEKNVVIEEIRMYDDTPDDLVHDLVAKACYETHPLGYSILGTEDVLNQITREDIHRYIEARYTPEQTVITVAGNVTDKLLGEITRYFSGYKRTTKELTPDVKPNFTAGSIWRKKDTEQAHLCLSFPGYDVGHEDIYSLILMNNVLGGSMSSRLFQEVREERGLAYSVYSYHSAFKNSGTFTLYTGTATKQLEEVYNVMMNTVAALRDGGISTEELKKGKEQLKGSLMLSLESTSSRMSRLGKNELLLSRHLDLDEIIQRVEAVTVESVKKVAEEIFTNPVAIALVSPLEMIPDYMRSDILVRS</sequence>
<dbReference type="PANTHER" id="PTHR11851">
    <property type="entry name" value="METALLOPROTEASE"/>
    <property type="match status" value="1"/>
</dbReference>
<dbReference type="FunFam" id="3.30.830.10:FF:000008">
    <property type="entry name" value="Mitochondrial-processing peptidase subunit beta"/>
    <property type="match status" value="1"/>
</dbReference>
<gene>
    <name evidence="5" type="ORF">ADA01nite_11020</name>
</gene>
<feature type="domain" description="Peptidase M16 C-terminal" evidence="4">
    <location>
        <begin position="166"/>
        <end position="339"/>
    </location>
</feature>
<dbReference type="InterPro" id="IPR011249">
    <property type="entry name" value="Metalloenz_LuxS/M16"/>
</dbReference>
<dbReference type="GO" id="GO:0006508">
    <property type="term" value="P:proteolysis"/>
    <property type="evidence" value="ECO:0007669"/>
    <property type="project" value="InterPro"/>
</dbReference>
<dbReference type="InterPro" id="IPR007863">
    <property type="entry name" value="Peptidase_M16_C"/>
</dbReference>
<comment type="caution">
    <text evidence="5">The sequence shown here is derived from an EMBL/GenBank/DDBJ whole genome shotgun (WGS) entry which is preliminary data.</text>
</comment>
<dbReference type="InterPro" id="IPR011765">
    <property type="entry name" value="Pept_M16_N"/>
</dbReference>
<dbReference type="RefSeq" id="WP_146808968.1">
    <property type="nucleotide sequence ID" value="NZ_BJXX01000049.1"/>
</dbReference>
<evidence type="ECO:0000259" key="4">
    <source>
        <dbReference type="Pfam" id="PF05193"/>
    </source>
</evidence>
<proteinExistence type="inferred from homology"/>
<dbReference type="EMBL" id="BJXX01000049">
    <property type="protein sequence ID" value="GEN33642.1"/>
    <property type="molecule type" value="Genomic_DNA"/>
</dbReference>
<organism evidence="5 6">
    <name type="scientific">Aneurinibacillus danicus</name>
    <dbReference type="NCBI Taxonomy" id="267746"/>
    <lineage>
        <taxon>Bacteria</taxon>
        <taxon>Bacillati</taxon>
        <taxon>Bacillota</taxon>
        <taxon>Bacilli</taxon>
        <taxon>Bacillales</taxon>
        <taxon>Paenibacillaceae</taxon>
        <taxon>Aneurinibacillus group</taxon>
        <taxon>Aneurinibacillus</taxon>
    </lineage>
</organism>
<dbReference type="Gene3D" id="3.30.830.10">
    <property type="entry name" value="Metalloenzyme, LuxS/M16 peptidase-like"/>
    <property type="match status" value="2"/>
</dbReference>
<dbReference type="GO" id="GO:0046872">
    <property type="term" value="F:metal ion binding"/>
    <property type="evidence" value="ECO:0007669"/>
    <property type="project" value="InterPro"/>
</dbReference>
<reference evidence="5 6" key="1">
    <citation type="submission" date="2019-07" db="EMBL/GenBank/DDBJ databases">
        <title>Whole genome shotgun sequence of Aneurinibacillus danicus NBRC 102444.</title>
        <authorList>
            <person name="Hosoyama A."/>
            <person name="Uohara A."/>
            <person name="Ohji S."/>
            <person name="Ichikawa N."/>
        </authorList>
    </citation>
    <scope>NUCLEOTIDE SEQUENCE [LARGE SCALE GENOMIC DNA]</scope>
    <source>
        <strain evidence="5 6">NBRC 102444</strain>
    </source>
</reference>
<evidence type="ECO:0000256" key="2">
    <source>
        <dbReference type="RuleBase" id="RU004447"/>
    </source>
</evidence>
<dbReference type="AlphaFoldDB" id="A0A511V8S7"/>
<keyword evidence="6" id="KW-1185">Reference proteome</keyword>
<dbReference type="PANTHER" id="PTHR11851:SF49">
    <property type="entry name" value="MITOCHONDRIAL-PROCESSING PEPTIDASE SUBUNIT ALPHA"/>
    <property type="match status" value="1"/>
</dbReference>
<dbReference type="SUPFAM" id="SSF63411">
    <property type="entry name" value="LuxS/MPP-like metallohydrolase"/>
    <property type="match status" value="2"/>
</dbReference>
<dbReference type="Pfam" id="PF00675">
    <property type="entry name" value="Peptidase_M16"/>
    <property type="match status" value="1"/>
</dbReference>
<evidence type="ECO:0000313" key="5">
    <source>
        <dbReference type="EMBL" id="GEN33642.1"/>
    </source>
</evidence>
<protein>
    <submittedName>
        <fullName evidence="5">Peptidase M16</fullName>
    </submittedName>
</protein>
<evidence type="ECO:0000313" key="6">
    <source>
        <dbReference type="Proteomes" id="UP000321157"/>
    </source>
</evidence>
<dbReference type="Proteomes" id="UP000321157">
    <property type="component" value="Unassembled WGS sequence"/>
</dbReference>
<feature type="domain" description="Peptidase M16 N-terminal" evidence="3">
    <location>
        <begin position="12"/>
        <end position="159"/>
    </location>
</feature>
<dbReference type="PROSITE" id="PS00143">
    <property type="entry name" value="INSULINASE"/>
    <property type="match status" value="1"/>
</dbReference>
<dbReference type="OrthoDB" id="9811314at2"/>
<evidence type="ECO:0000259" key="3">
    <source>
        <dbReference type="Pfam" id="PF00675"/>
    </source>
</evidence>
<dbReference type="InterPro" id="IPR050361">
    <property type="entry name" value="MPP/UQCRC_Complex"/>
</dbReference>
<evidence type="ECO:0000256" key="1">
    <source>
        <dbReference type="ARBA" id="ARBA00007261"/>
    </source>
</evidence>
<dbReference type="Pfam" id="PF05193">
    <property type="entry name" value="Peptidase_M16_C"/>
    <property type="match status" value="1"/>
</dbReference>
<dbReference type="InterPro" id="IPR001431">
    <property type="entry name" value="Pept_M16_Zn_BS"/>
</dbReference>
<accession>A0A511V8S7</accession>
<comment type="similarity">
    <text evidence="1 2">Belongs to the peptidase M16 family.</text>
</comment>
<dbReference type="GO" id="GO:0004222">
    <property type="term" value="F:metalloendopeptidase activity"/>
    <property type="evidence" value="ECO:0007669"/>
    <property type="project" value="InterPro"/>
</dbReference>